<name>A0A0A8E6R2_MESFC</name>
<comment type="cofactor">
    <cofactor evidence="1 15">
        <name>Mg(2+)</name>
        <dbReference type="ChEBI" id="CHEBI:18420"/>
    </cofactor>
</comment>
<evidence type="ECO:0000256" key="2">
    <source>
        <dbReference type="ARBA" id="ARBA00002659"/>
    </source>
</evidence>
<dbReference type="InterPro" id="IPR000023">
    <property type="entry name" value="Phosphofructokinase_dom"/>
</dbReference>
<evidence type="ECO:0000259" key="16">
    <source>
        <dbReference type="Pfam" id="PF00365"/>
    </source>
</evidence>
<dbReference type="GO" id="GO:0070095">
    <property type="term" value="F:fructose-6-phosphate binding"/>
    <property type="evidence" value="ECO:0007669"/>
    <property type="project" value="TreeGrafter"/>
</dbReference>
<comment type="catalytic activity">
    <reaction evidence="14 15">
        <text>beta-D-fructose 6-phosphate + ATP = beta-D-fructose 1,6-bisphosphate + ADP + H(+)</text>
        <dbReference type="Rhea" id="RHEA:16109"/>
        <dbReference type="ChEBI" id="CHEBI:15378"/>
        <dbReference type="ChEBI" id="CHEBI:30616"/>
        <dbReference type="ChEBI" id="CHEBI:32966"/>
        <dbReference type="ChEBI" id="CHEBI:57634"/>
        <dbReference type="ChEBI" id="CHEBI:456216"/>
        <dbReference type="EC" id="2.7.1.11"/>
    </reaction>
</comment>
<dbReference type="InterPro" id="IPR035966">
    <property type="entry name" value="PKF_sf"/>
</dbReference>
<accession>A0A0A8E6R2</accession>
<dbReference type="GO" id="GO:0005945">
    <property type="term" value="C:6-phosphofructokinase complex"/>
    <property type="evidence" value="ECO:0007669"/>
    <property type="project" value="TreeGrafter"/>
</dbReference>
<dbReference type="FunFam" id="3.40.50.460:FF:000002">
    <property type="entry name" value="ATP-dependent 6-phosphofructokinase"/>
    <property type="match status" value="1"/>
</dbReference>
<dbReference type="HOGENOM" id="CLU_020655_0_1_14"/>
<reference evidence="17 18" key="1">
    <citation type="journal article" date="2015" name="Genome Announc.">
        <title>Complete Genome Sequence of Mycoplasma flocculare Strain Ms42T (ATCC 27399T).</title>
        <authorList>
            <person name="Calcutt M.J."/>
            <person name="Foecking M.F."/>
            <person name="Heidari M.B."/>
            <person name="McIntosh M.A."/>
        </authorList>
    </citation>
    <scope>NUCLEOTIDE SEQUENCE [LARGE SCALE GENOMIC DNA]</scope>
    <source>
        <strain evidence="18">ATCC 27399</strain>
    </source>
</reference>
<dbReference type="Pfam" id="PF00365">
    <property type="entry name" value="PFK"/>
    <property type="match status" value="1"/>
</dbReference>
<feature type="active site" description="Proton acceptor" evidence="15">
    <location>
        <position position="128"/>
    </location>
</feature>
<keyword evidence="8 15" id="KW-0479">Metal-binding</keyword>
<dbReference type="PANTHER" id="PTHR13697:SF4">
    <property type="entry name" value="ATP-DEPENDENT 6-PHOSPHOFRUCTOKINASE"/>
    <property type="match status" value="1"/>
</dbReference>
<dbReference type="GO" id="GO:0030388">
    <property type="term" value="P:fructose 1,6-bisphosphate metabolic process"/>
    <property type="evidence" value="ECO:0007669"/>
    <property type="project" value="TreeGrafter"/>
</dbReference>
<dbReference type="InterPro" id="IPR012003">
    <property type="entry name" value="ATP_PFK_prok-type"/>
</dbReference>
<feature type="binding site" description="in other chain" evidence="15">
    <location>
        <position position="155"/>
    </location>
    <ligand>
        <name>ADP</name>
        <dbReference type="ChEBI" id="CHEBI:456216"/>
        <note>allosteric activator; ligand shared between dimeric partners</note>
    </ligand>
</feature>
<dbReference type="GO" id="GO:0046872">
    <property type="term" value="F:metal ion binding"/>
    <property type="evidence" value="ECO:0007669"/>
    <property type="project" value="UniProtKB-KW"/>
</dbReference>
<keyword evidence="12 15" id="KW-0460">Magnesium</keyword>
<evidence type="ECO:0000256" key="7">
    <source>
        <dbReference type="ARBA" id="ARBA00022679"/>
    </source>
</evidence>
<dbReference type="STRING" id="743971.MYF_00595"/>
<evidence type="ECO:0000256" key="10">
    <source>
        <dbReference type="ARBA" id="ARBA00022777"/>
    </source>
</evidence>
<evidence type="ECO:0000256" key="11">
    <source>
        <dbReference type="ARBA" id="ARBA00022840"/>
    </source>
</evidence>
<evidence type="ECO:0000256" key="9">
    <source>
        <dbReference type="ARBA" id="ARBA00022741"/>
    </source>
</evidence>
<feature type="binding site" description="in other chain" evidence="15">
    <location>
        <position position="223"/>
    </location>
    <ligand>
        <name>substrate</name>
        <note>ligand shared between dimeric partners</note>
    </ligand>
</feature>
<feature type="binding site" description="in other chain" evidence="15">
    <location>
        <begin position="126"/>
        <end position="128"/>
    </location>
    <ligand>
        <name>substrate</name>
        <note>ligand shared between dimeric partners</note>
    </ligand>
</feature>
<dbReference type="PRINTS" id="PR00476">
    <property type="entry name" value="PHFRCTKINASE"/>
</dbReference>
<comment type="similarity">
    <text evidence="15">Belongs to the phosphofructokinase type A (PFKA) family. ATP-dependent PFK group I subfamily. Prokaryotic clade 'B1' sub-subfamily.</text>
</comment>
<feature type="binding site" description="in other chain" evidence="15">
    <location>
        <begin position="214"/>
        <end position="216"/>
    </location>
    <ligand>
        <name>ADP</name>
        <dbReference type="ChEBI" id="CHEBI:456216"/>
        <note>allosteric activator; ligand shared between dimeric partners</note>
    </ligand>
</feature>
<dbReference type="EMBL" id="CP007585">
    <property type="protein sequence ID" value="AJC49683.1"/>
    <property type="molecule type" value="Genomic_DNA"/>
</dbReference>
<evidence type="ECO:0000256" key="1">
    <source>
        <dbReference type="ARBA" id="ARBA00001946"/>
    </source>
</evidence>
<dbReference type="NCBIfam" id="TIGR02482">
    <property type="entry name" value="PFKA_ATP"/>
    <property type="match status" value="1"/>
</dbReference>
<evidence type="ECO:0000256" key="3">
    <source>
        <dbReference type="ARBA" id="ARBA00004496"/>
    </source>
</evidence>
<dbReference type="InterPro" id="IPR022953">
    <property type="entry name" value="ATP_PFK"/>
</dbReference>
<sequence length="322" mass="34991">MTKKIAILTSGGDSPGMNSAISFLVKSALSLGFEPYLIFDGYSGIISKKIMPATKFPYNGIASFGGTAIGSTRFPEFKNEEIQLLAAKNLKELGISSLIVIGGDGTYNGGYKMHLQGINVIALPGTIDNDIEFTDYTIGFDTALNTIIETVDKLRDTANSHRRCFVVEVMGRYCQDLALYSAMATGSEILITHTNILTPEQVSQMVLEQFKKGKPSVIITVTENILPNLKEFVARIEELTKITTKGLEIGHPQRGGRPSAFDRILAAKMAMKAIELINQGKSGLAIGILDGKIQARDITEVVSIQSKKTNELVIKLNTINQN</sequence>
<dbReference type="GO" id="GO:0006002">
    <property type="term" value="P:fructose 6-phosphate metabolic process"/>
    <property type="evidence" value="ECO:0007669"/>
    <property type="project" value="UniProtKB-UniRule"/>
</dbReference>
<keyword evidence="5 15" id="KW-0963">Cytoplasm</keyword>
<evidence type="ECO:0000256" key="5">
    <source>
        <dbReference type="ARBA" id="ARBA00022490"/>
    </source>
</evidence>
<dbReference type="OrthoDB" id="9802503at2"/>
<organism evidence="17 18">
    <name type="scientific">Mesomycoplasma flocculare ATCC 27399</name>
    <dbReference type="NCBI Taxonomy" id="743971"/>
    <lineage>
        <taxon>Bacteria</taxon>
        <taxon>Bacillati</taxon>
        <taxon>Mycoplasmatota</taxon>
        <taxon>Mycoplasmoidales</taxon>
        <taxon>Metamycoplasmataceae</taxon>
        <taxon>Mesomycoplasma</taxon>
    </lineage>
</organism>
<dbReference type="RefSeq" id="WP_002557590.1">
    <property type="nucleotide sequence ID" value="NZ_CP007585.1"/>
</dbReference>
<gene>
    <name evidence="15 17" type="primary">pfkA</name>
    <name evidence="17" type="ORF">MYF_00595</name>
</gene>
<comment type="caution">
    <text evidence="15">Lacks conserved residue(s) required for the propagation of feature annotation.</text>
</comment>
<comment type="function">
    <text evidence="2 15">Catalyzes the phosphorylation of D-fructose 6-phosphate to fructose 1,6-bisphosphate by ATP, the first committing step of glycolysis.</text>
</comment>
<dbReference type="InterPro" id="IPR015912">
    <property type="entry name" value="Phosphofructokinase_CS"/>
</dbReference>
<feature type="binding site" description="in other chain" evidence="15">
    <location>
        <begin position="170"/>
        <end position="172"/>
    </location>
    <ligand>
        <name>substrate</name>
        <note>ligand shared between dimeric partners</note>
    </ligand>
</feature>
<comment type="subcellular location">
    <subcellularLocation>
        <location evidence="3 15">Cytoplasm</location>
    </subcellularLocation>
</comment>
<dbReference type="GO" id="GO:0042802">
    <property type="term" value="F:identical protein binding"/>
    <property type="evidence" value="ECO:0007669"/>
    <property type="project" value="TreeGrafter"/>
</dbReference>
<dbReference type="EC" id="2.7.1.11" evidence="15"/>
<evidence type="ECO:0000256" key="13">
    <source>
        <dbReference type="ARBA" id="ARBA00023152"/>
    </source>
</evidence>
<dbReference type="PROSITE" id="PS00433">
    <property type="entry name" value="PHOSPHOFRUCTOKINASE"/>
    <property type="match status" value="1"/>
</dbReference>
<dbReference type="AlphaFoldDB" id="A0A0A8E6R2"/>
<keyword evidence="18" id="KW-1185">Reference proteome</keyword>
<evidence type="ECO:0000256" key="15">
    <source>
        <dbReference type="HAMAP-Rule" id="MF_00339"/>
    </source>
</evidence>
<evidence type="ECO:0000313" key="18">
    <source>
        <dbReference type="Proteomes" id="UP000031129"/>
    </source>
</evidence>
<keyword evidence="7 15" id="KW-0808">Transferase</keyword>
<feature type="binding site" evidence="15">
    <location>
        <begin position="73"/>
        <end position="74"/>
    </location>
    <ligand>
        <name>ATP</name>
        <dbReference type="ChEBI" id="CHEBI:30616"/>
    </ligand>
</feature>
<dbReference type="SUPFAM" id="SSF53784">
    <property type="entry name" value="Phosphofructokinase"/>
    <property type="match status" value="1"/>
</dbReference>
<feature type="binding site" evidence="15">
    <location>
        <position position="12"/>
    </location>
    <ligand>
        <name>ATP</name>
        <dbReference type="ChEBI" id="CHEBI:30616"/>
    </ligand>
</feature>
<feature type="binding site" description="in other chain" evidence="15">
    <location>
        <position position="212"/>
    </location>
    <ligand>
        <name>ADP</name>
        <dbReference type="ChEBI" id="CHEBI:456216"/>
        <note>allosteric activator; ligand shared between dimeric partners</note>
    </ligand>
</feature>
<feature type="binding site" evidence="15">
    <location>
        <position position="104"/>
    </location>
    <ligand>
        <name>Mg(2+)</name>
        <dbReference type="ChEBI" id="CHEBI:18420"/>
        <note>catalytic</note>
    </ligand>
</feature>
<feature type="binding site" description="in other chain" evidence="15">
    <location>
        <begin position="251"/>
        <end position="254"/>
    </location>
    <ligand>
        <name>substrate</name>
        <note>ligand shared between dimeric partners</note>
    </ligand>
</feature>
<dbReference type="PANTHER" id="PTHR13697">
    <property type="entry name" value="PHOSPHOFRUCTOKINASE"/>
    <property type="match status" value="1"/>
</dbReference>
<feature type="binding site" evidence="15">
    <location>
        <begin position="103"/>
        <end position="106"/>
    </location>
    <ligand>
        <name>ATP</name>
        <dbReference type="ChEBI" id="CHEBI:30616"/>
    </ligand>
</feature>
<evidence type="ECO:0000256" key="14">
    <source>
        <dbReference type="ARBA" id="ARBA00048070"/>
    </source>
</evidence>
<comment type="pathway">
    <text evidence="4 15">Carbohydrate degradation; glycolysis; D-glyceraldehyde 3-phosphate and glycerone phosphate from D-glucose: step 3/4.</text>
</comment>
<protein>
    <recommendedName>
        <fullName evidence="15">ATP-dependent 6-phosphofructokinase</fullName>
        <shortName evidence="15">ATP-PFK</shortName>
        <shortName evidence="15">Phosphofructokinase</shortName>
        <ecNumber evidence="15">2.7.1.11</ecNumber>
    </recommendedName>
    <alternativeName>
        <fullName evidence="15">Phosphohexokinase</fullName>
    </alternativeName>
</protein>
<dbReference type="GO" id="GO:0003872">
    <property type="term" value="F:6-phosphofructokinase activity"/>
    <property type="evidence" value="ECO:0007669"/>
    <property type="project" value="UniProtKB-UniRule"/>
</dbReference>
<feature type="domain" description="Phosphofructokinase" evidence="16">
    <location>
        <begin position="4"/>
        <end position="277"/>
    </location>
</feature>
<proteinExistence type="inferred from homology"/>
<feature type="binding site" evidence="15">
    <location>
        <position position="163"/>
    </location>
    <ligand>
        <name>substrate</name>
        <note>ligand shared between dimeric partners</note>
    </ligand>
</feature>
<dbReference type="Proteomes" id="UP000031129">
    <property type="component" value="Chromosome"/>
</dbReference>
<feature type="binding site" evidence="15">
    <location>
        <position position="245"/>
    </location>
    <ligand>
        <name>substrate</name>
        <note>ligand shared between dimeric partners</note>
    </ligand>
</feature>
<keyword evidence="6 15" id="KW-0021">Allosteric enzyme</keyword>
<keyword evidence="11 15" id="KW-0067">ATP-binding</keyword>
<dbReference type="UniPathway" id="UPA00109">
    <property type="reaction ID" value="UER00182"/>
</dbReference>
<dbReference type="HAMAP" id="MF_00339">
    <property type="entry name" value="Phosphofructokinase_I_B1"/>
    <property type="match status" value="1"/>
</dbReference>
<dbReference type="Gene3D" id="3.40.50.460">
    <property type="entry name" value="Phosphofructokinase domain"/>
    <property type="match status" value="1"/>
</dbReference>
<evidence type="ECO:0000313" key="17">
    <source>
        <dbReference type="EMBL" id="AJC49683.1"/>
    </source>
</evidence>
<dbReference type="PIRSF" id="PIRSF000532">
    <property type="entry name" value="ATP_PFK_prok"/>
    <property type="match status" value="1"/>
</dbReference>
<evidence type="ECO:0000256" key="12">
    <source>
        <dbReference type="ARBA" id="ARBA00022842"/>
    </source>
</evidence>
<evidence type="ECO:0000256" key="4">
    <source>
        <dbReference type="ARBA" id="ARBA00004679"/>
    </source>
</evidence>
<dbReference type="Gene3D" id="3.40.50.450">
    <property type="match status" value="1"/>
</dbReference>
<dbReference type="GO" id="GO:0048029">
    <property type="term" value="F:monosaccharide binding"/>
    <property type="evidence" value="ECO:0007669"/>
    <property type="project" value="TreeGrafter"/>
</dbReference>
<dbReference type="NCBIfam" id="NF002872">
    <property type="entry name" value="PRK03202.1"/>
    <property type="match status" value="1"/>
</dbReference>
<keyword evidence="10 15" id="KW-0418">Kinase</keyword>
<dbReference type="KEGG" id="mfq:MYF_00595"/>
<comment type="subunit">
    <text evidence="15">Homotetramer.</text>
</comment>
<keyword evidence="9 15" id="KW-0547">Nucleotide-binding</keyword>
<keyword evidence="13 15" id="KW-0324">Glycolysis</keyword>
<dbReference type="GO" id="GO:0061621">
    <property type="term" value="P:canonical glycolysis"/>
    <property type="evidence" value="ECO:0007669"/>
    <property type="project" value="TreeGrafter"/>
</dbReference>
<dbReference type="GO" id="GO:0016208">
    <property type="term" value="F:AMP binding"/>
    <property type="evidence" value="ECO:0007669"/>
    <property type="project" value="TreeGrafter"/>
</dbReference>
<comment type="activity regulation">
    <text evidence="15">Allosterically activated by ADP and other diphosphonucleosides, and allosterically inhibited by phosphoenolpyruvate.</text>
</comment>
<dbReference type="InterPro" id="IPR012828">
    <property type="entry name" value="PFKA_ATP_prok"/>
</dbReference>
<evidence type="ECO:0000256" key="8">
    <source>
        <dbReference type="ARBA" id="ARBA00022723"/>
    </source>
</evidence>
<feature type="binding site" description="in other chain" evidence="15">
    <location>
        <begin position="186"/>
        <end position="188"/>
    </location>
    <ligand>
        <name>ADP</name>
        <dbReference type="ChEBI" id="CHEBI:456216"/>
        <note>allosteric activator; ligand shared between dimeric partners</note>
    </ligand>
</feature>
<dbReference type="GO" id="GO:0005524">
    <property type="term" value="F:ATP binding"/>
    <property type="evidence" value="ECO:0007669"/>
    <property type="project" value="UniProtKB-UniRule"/>
</dbReference>
<evidence type="ECO:0000256" key="6">
    <source>
        <dbReference type="ARBA" id="ARBA00022533"/>
    </source>
</evidence>